<evidence type="ECO:0000256" key="11">
    <source>
        <dbReference type="PIRSR" id="PIRSR601382-1"/>
    </source>
</evidence>
<proteinExistence type="inferred from homology"/>
<feature type="active site" evidence="11">
    <location>
        <position position="478"/>
    </location>
</feature>
<evidence type="ECO:0000256" key="14">
    <source>
        <dbReference type="RuleBase" id="RU361193"/>
    </source>
</evidence>
<dbReference type="InterPro" id="IPR036026">
    <property type="entry name" value="Seven-hairpin_glycosidases"/>
</dbReference>
<dbReference type="OrthoDB" id="8118055at2759"/>
<dbReference type="InterPro" id="IPR050749">
    <property type="entry name" value="Glycosyl_Hydrolase_47"/>
</dbReference>
<evidence type="ECO:0000256" key="9">
    <source>
        <dbReference type="ARBA" id="ARBA00047669"/>
    </source>
</evidence>
<dbReference type="Gene3D" id="1.50.10.10">
    <property type="match status" value="1"/>
</dbReference>
<evidence type="ECO:0000256" key="7">
    <source>
        <dbReference type="ARBA" id="ARBA00023180"/>
    </source>
</evidence>
<evidence type="ECO:0000256" key="8">
    <source>
        <dbReference type="ARBA" id="ARBA00023295"/>
    </source>
</evidence>
<keyword evidence="8 14" id="KW-0326">Glycosidase</keyword>
<feature type="disulfide bond" evidence="13">
    <location>
        <begin position="397"/>
        <end position="426"/>
    </location>
</feature>
<dbReference type="GO" id="GO:0004571">
    <property type="term" value="F:mannosyl-oligosaccharide 1,2-alpha-mannosidase activity"/>
    <property type="evidence" value="ECO:0007669"/>
    <property type="project" value="UniProtKB-EC"/>
</dbReference>
<feature type="active site" description="Proton donor" evidence="11">
    <location>
        <position position="202"/>
    </location>
</feature>
<dbReference type="InterPro" id="IPR012341">
    <property type="entry name" value="6hp_glycosidase-like_sf"/>
</dbReference>
<evidence type="ECO:0000256" key="10">
    <source>
        <dbReference type="ARBA" id="ARBA00048605"/>
    </source>
</evidence>
<dbReference type="Pfam" id="PF01532">
    <property type="entry name" value="Glyco_hydro_47"/>
    <property type="match status" value="1"/>
</dbReference>
<protein>
    <recommendedName>
        <fullName evidence="14">alpha-1,2-Mannosidase</fullName>
        <ecNumber evidence="14">3.2.1.-</ecNumber>
    </recommendedName>
</protein>
<dbReference type="PANTHER" id="PTHR11742:SF101">
    <property type="entry name" value="MANNOSYL-OLIGOSACCHARIDE ALPHA-1,2-MANNOSIDASE 1B"/>
    <property type="match status" value="1"/>
</dbReference>
<feature type="binding site" evidence="12">
    <location>
        <position position="568"/>
    </location>
    <ligand>
        <name>Ca(2+)</name>
        <dbReference type="ChEBI" id="CHEBI:29108"/>
    </ligand>
</feature>
<evidence type="ECO:0000256" key="6">
    <source>
        <dbReference type="ARBA" id="ARBA00023157"/>
    </source>
</evidence>
<dbReference type="SUPFAM" id="SSF48225">
    <property type="entry name" value="Seven-hairpin glycosidases"/>
    <property type="match status" value="1"/>
</dbReference>
<keyword evidence="5 14" id="KW-0378">Hydrolase</keyword>
<dbReference type="GO" id="GO:0005509">
    <property type="term" value="F:calcium ion binding"/>
    <property type="evidence" value="ECO:0007669"/>
    <property type="project" value="InterPro"/>
</dbReference>
<evidence type="ECO:0000256" key="1">
    <source>
        <dbReference type="ARBA" id="ARBA00001913"/>
    </source>
</evidence>
<evidence type="ECO:0000256" key="5">
    <source>
        <dbReference type="ARBA" id="ARBA00022801"/>
    </source>
</evidence>
<dbReference type="PRINTS" id="PR00747">
    <property type="entry name" value="GLYHDRLASE47"/>
</dbReference>
<comment type="similarity">
    <text evidence="3 14">Belongs to the glycosyl hydrolase 47 family.</text>
</comment>
<dbReference type="Proteomes" id="UP000305067">
    <property type="component" value="Unassembled WGS sequence"/>
</dbReference>
<dbReference type="InterPro" id="IPR001382">
    <property type="entry name" value="Glyco_hydro_47"/>
</dbReference>
<evidence type="ECO:0000256" key="12">
    <source>
        <dbReference type="PIRSR" id="PIRSR601382-2"/>
    </source>
</evidence>
<evidence type="ECO:0000256" key="3">
    <source>
        <dbReference type="ARBA" id="ARBA00007658"/>
    </source>
</evidence>
<keyword evidence="4" id="KW-0732">Signal</keyword>
<comment type="catalytic activity">
    <reaction evidence="10">
        <text>N(4)-(alpha-D-Man-(1-&gt;2)-alpha-D-Man-(1-&gt;2)-alpha-D-Man-(1-&gt;3)-[alpha-D-Man-(1-&gt;2)-alpha-D-Man-(1-&gt;3)-[alpha-D-Man-(1-&gt;2)-alpha-D-Man-(1-&gt;6)]-alpha-D-Man-(1-&gt;6)]-beta-D-Man-(1-&gt;4)-beta-D-GlcNAc-(1-&gt;4)-beta-D-GlcNAc)-L-asparaginyl-[protein] (N-glucan mannose isomer 9A1,2,3B1,2,3) + 4 H2O = N(4)-(alpha-D-Man-(1-&gt;3)-[alpha-D-Man-(1-&gt;3)-[alpha-D-Man-(1-&gt;6)]-alpha-D-Man-(1-&gt;6)]-beta-D-Man-(1-&gt;4)-beta-D-GlcNAc-(1-&gt;4)-beta-D-GlcNAc)-L-asparaginyl-[protein] (N-glucan mannose isomer 5A1,2) + 4 beta-D-mannose</text>
        <dbReference type="Rhea" id="RHEA:56008"/>
        <dbReference type="Rhea" id="RHEA-COMP:14356"/>
        <dbReference type="Rhea" id="RHEA-COMP:14367"/>
        <dbReference type="ChEBI" id="CHEBI:15377"/>
        <dbReference type="ChEBI" id="CHEBI:28563"/>
        <dbReference type="ChEBI" id="CHEBI:59087"/>
        <dbReference type="ChEBI" id="CHEBI:139493"/>
        <dbReference type="EC" id="3.2.1.113"/>
    </reaction>
</comment>
<evidence type="ECO:0000256" key="4">
    <source>
        <dbReference type="ARBA" id="ARBA00022729"/>
    </source>
</evidence>
<feature type="active site" evidence="11">
    <location>
        <position position="333"/>
    </location>
</feature>
<organism evidence="15 16">
    <name type="scientific">Pterulicium gracile</name>
    <dbReference type="NCBI Taxonomy" id="1884261"/>
    <lineage>
        <taxon>Eukaryota</taxon>
        <taxon>Fungi</taxon>
        <taxon>Dikarya</taxon>
        <taxon>Basidiomycota</taxon>
        <taxon>Agaricomycotina</taxon>
        <taxon>Agaricomycetes</taxon>
        <taxon>Agaricomycetidae</taxon>
        <taxon>Agaricales</taxon>
        <taxon>Pleurotineae</taxon>
        <taxon>Pterulaceae</taxon>
        <taxon>Pterulicium</taxon>
    </lineage>
</organism>
<feature type="active site" description="Proton donor" evidence="11">
    <location>
        <position position="440"/>
    </location>
</feature>
<dbReference type="GO" id="GO:0036503">
    <property type="term" value="P:ERAD pathway"/>
    <property type="evidence" value="ECO:0007669"/>
    <property type="project" value="UniProtKB-ARBA"/>
</dbReference>
<evidence type="ECO:0000256" key="2">
    <source>
        <dbReference type="ARBA" id="ARBA00004922"/>
    </source>
</evidence>
<dbReference type="AlphaFoldDB" id="A0A5C3QLL3"/>
<comment type="cofactor">
    <cofactor evidence="1 12">
        <name>Ca(2+)</name>
        <dbReference type="ChEBI" id="CHEBI:29108"/>
    </cofactor>
</comment>
<keyword evidence="12" id="KW-0106">Calcium</keyword>
<keyword evidence="7" id="KW-0325">Glycoprotein</keyword>
<dbReference type="STRING" id="1884261.A0A5C3QLL3"/>
<comment type="catalytic activity">
    <reaction evidence="9">
        <text>N(4)-(alpha-D-Man-(1-&gt;2)-alpha-D-Man-(1-&gt;2)-alpha-D-Man-(1-&gt;3)-[alpha-D-Man-(1-&gt;3)-[alpha-D-Man-(1-&gt;2)-alpha-D-Man-(1-&gt;6)]-alpha-D-Man-(1-&gt;6)]-beta-D-Man-(1-&gt;4)-beta-D-GlcNAc-(1-&gt;4)-beta-D-GlcNAc)-L-asparaginyl-[protein] (N-glucan mannose isomer 8A1,2,3B1,3) + 3 H2O = N(4)-(alpha-D-Man-(1-&gt;3)-[alpha-D-Man-(1-&gt;3)-[alpha-D-Man-(1-&gt;6)]-alpha-D-Man-(1-&gt;6)]-beta-D-Man-(1-&gt;4)-beta-D-GlcNAc-(1-&gt;4)-beta-D-GlcNAc)-L-asparaginyl-[protein] (N-glucan mannose isomer 5A1,2) + 3 beta-D-mannose</text>
        <dbReference type="Rhea" id="RHEA:56028"/>
        <dbReference type="Rhea" id="RHEA-COMP:14358"/>
        <dbReference type="Rhea" id="RHEA-COMP:14367"/>
        <dbReference type="ChEBI" id="CHEBI:15377"/>
        <dbReference type="ChEBI" id="CHEBI:28563"/>
        <dbReference type="ChEBI" id="CHEBI:59087"/>
        <dbReference type="ChEBI" id="CHEBI:60628"/>
        <dbReference type="EC" id="3.2.1.113"/>
    </reaction>
</comment>
<dbReference type="GO" id="GO:0016020">
    <property type="term" value="C:membrane"/>
    <property type="evidence" value="ECO:0007669"/>
    <property type="project" value="InterPro"/>
</dbReference>
<name>A0A5C3QLL3_9AGAR</name>
<evidence type="ECO:0000313" key="16">
    <source>
        <dbReference type="Proteomes" id="UP000305067"/>
    </source>
</evidence>
<keyword evidence="16" id="KW-1185">Reference proteome</keyword>
<keyword evidence="6 13" id="KW-1015">Disulfide bond</keyword>
<dbReference type="PANTHER" id="PTHR11742">
    <property type="entry name" value="MANNOSYL-OLIGOSACCHARIDE ALPHA-1,2-MANNOSIDASE-RELATED"/>
    <property type="match status" value="1"/>
</dbReference>
<evidence type="ECO:0000313" key="15">
    <source>
        <dbReference type="EMBL" id="TFL02813.1"/>
    </source>
</evidence>
<dbReference type="FunFam" id="1.50.10.10:FF:000047">
    <property type="entry name" value="Mannosyl-oligosaccharide alpha-1,2-mannosidase"/>
    <property type="match status" value="1"/>
</dbReference>
<dbReference type="EMBL" id="ML178821">
    <property type="protein sequence ID" value="TFL02813.1"/>
    <property type="molecule type" value="Genomic_DNA"/>
</dbReference>
<gene>
    <name evidence="15" type="ORF">BDV98DRAFT_564876</name>
</gene>
<evidence type="ECO:0000256" key="13">
    <source>
        <dbReference type="PIRSR" id="PIRSR601382-3"/>
    </source>
</evidence>
<accession>A0A5C3QLL3</accession>
<sequence>MDREDLLQDNHHRQVSINQPFLRTILLDDTIMSVLRPRWEGSSTCLTGCIDWRRYKCRAYQFLALRTLSPAAGIEMLTHALTKLLLLLGTALYIPTSVLAGNFQKPNLQLPSTATAHKEAAKQIFLDSYAAYKKYAWGHDDLSPLSKGFSDPRNGWGATIVDSMSTMAVMGLDDLLEEAVDFCATVDFSKSQSIDEQVSVFETTIRYLGGLLSAYELAGKRHSILVQKAREVGDKMAFAWRSPDQAVPYPRVVFSRNQALTQGTNIAEAGTLALEWFTLSKYTGNGTYAALGVGALEHIAGLTPPLPGLAARSVDPTSGRFTNSFVGWGGGSDSYFEYLVKFPRLTNTDDQMFLKTWHTAVDSSINTLLRTGSVGGWQYLGDWDAGRYTPVSSHLECFHGGNWLMGGRMLNNQTIVDIGLDLVDSCWNSYASTPTGIGPEAFRWFPQGTEPTITGDNLRFYQEHGFYITSPGYILRPEVLESNFIAWRVTGDTKYLDRAADAIESFNAYLRNTTRFEGYAGINNVNRGDGGGFRDDTESFWFAEVLKYLYLTFDDPSRISLDEWVFNTEAHPFEAPPALRVYTDGELLPPSDELFSPISEFAGGSEVVSGRIMPTGGI</sequence>
<reference evidence="15 16" key="1">
    <citation type="journal article" date="2019" name="Nat. Ecol. Evol.">
        <title>Megaphylogeny resolves global patterns of mushroom evolution.</title>
        <authorList>
            <person name="Varga T."/>
            <person name="Krizsan K."/>
            <person name="Foldi C."/>
            <person name="Dima B."/>
            <person name="Sanchez-Garcia M."/>
            <person name="Sanchez-Ramirez S."/>
            <person name="Szollosi G.J."/>
            <person name="Szarkandi J.G."/>
            <person name="Papp V."/>
            <person name="Albert L."/>
            <person name="Andreopoulos W."/>
            <person name="Angelini C."/>
            <person name="Antonin V."/>
            <person name="Barry K.W."/>
            <person name="Bougher N.L."/>
            <person name="Buchanan P."/>
            <person name="Buyck B."/>
            <person name="Bense V."/>
            <person name="Catcheside P."/>
            <person name="Chovatia M."/>
            <person name="Cooper J."/>
            <person name="Damon W."/>
            <person name="Desjardin D."/>
            <person name="Finy P."/>
            <person name="Geml J."/>
            <person name="Haridas S."/>
            <person name="Hughes K."/>
            <person name="Justo A."/>
            <person name="Karasinski D."/>
            <person name="Kautmanova I."/>
            <person name="Kiss B."/>
            <person name="Kocsube S."/>
            <person name="Kotiranta H."/>
            <person name="LaButti K.M."/>
            <person name="Lechner B.E."/>
            <person name="Liimatainen K."/>
            <person name="Lipzen A."/>
            <person name="Lukacs Z."/>
            <person name="Mihaltcheva S."/>
            <person name="Morgado L.N."/>
            <person name="Niskanen T."/>
            <person name="Noordeloos M.E."/>
            <person name="Ohm R.A."/>
            <person name="Ortiz-Santana B."/>
            <person name="Ovrebo C."/>
            <person name="Racz N."/>
            <person name="Riley R."/>
            <person name="Savchenko A."/>
            <person name="Shiryaev A."/>
            <person name="Soop K."/>
            <person name="Spirin V."/>
            <person name="Szebenyi C."/>
            <person name="Tomsovsky M."/>
            <person name="Tulloss R.E."/>
            <person name="Uehling J."/>
            <person name="Grigoriev I.V."/>
            <person name="Vagvolgyi C."/>
            <person name="Papp T."/>
            <person name="Martin F.M."/>
            <person name="Miettinen O."/>
            <person name="Hibbett D.S."/>
            <person name="Nagy L.G."/>
        </authorList>
    </citation>
    <scope>NUCLEOTIDE SEQUENCE [LARGE SCALE GENOMIC DNA]</scope>
    <source>
        <strain evidence="15 16">CBS 309.79</strain>
    </source>
</reference>
<dbReference type="GO" id="GO:0005975">
    <property type="term" value="P:carbohydrate metabolic process"/>
    <property type="evidence" value="ECO:0007669"/>
    <property type="project" value="InterPro"/>
</dbReference>
<dbReference type="GO" id="GO:0005783">
    <property type="term" value="C:endoplasmic reticulum"/>
    <property type="evidence" value="ECO:0007669"/>
    <property type="project" value="TreeGrafter"/>
</dbReference>
<keyword evidence="12" id="KW-0479">Metal-binding</keyword>
<dbReference type="EC" id="3.2.1.-" evidence="14"/>
<comment type="pathway">
    <text evidence="2">Protein modification; protein glycosylation.</text>
</comment>